<dbReference type="EMBL" id="JBHTAG010000002">
    <property type="protein sequence ID" value="MFC7096866.1"/>
    <property type="molecule type" value="Genomic_DNA"/>
</dbReference>
<keyword evidence="1" id="KW-0597">Phosphoprotein</keyword>
<protein>
    <submittedName>
        <fullName evidence="4">Response regulator</fullName>
    </submittedName>
</protein>
<dbReference type="Proteomes" id="UP001596388">
    <property type="component" value="Unassembled WGS sequence"/>
</dbReference>
<reference evidence="4 5" key="1">
    <citation type="journal article" date="2019" name="Int. J. Syst. Evol. Microbiol.">
        <title>The Global Catalogue of Microorganisms (GCM) 10K type strain sequencing project: providing services to taxonomists for standard genome sequencing and annotation.</title>
        <authorList>
            <consortium name="The Broad Institute Genomics Platform"/>
            <consortium name="The Broad Institute Genome Sequencing Center for Infectious Disease"/>
            <person name="Wu L."/>
            <person name="Ma J."/>
        </authorList>
    </citation>
    <scope>NUCLEOTIDE SEQUENCE [LARGE SCALE GENOMIC DNA]</scope>
    <source>
        <strain evidence="4 5">DT55</strain>
    </source>
</reference>
<name>A0ABD5X114_9EURY</name>
<dbReference type="RefSeq" id="WP_276238676.1">
    <property type="nucleotide sequence ID" value="NZ_CP119989.1"/>
</dbReference>
<dbReference type="PANTHER" id="PTHR43228">
    <property type="entry name" value="TWO-COMPONENT RESPONSE REGULATOR"/>
    <property type="match status" value="1"/>
</dbReference>
<evidence type="ECO:0000256" key="2">
    <source>
        <dbReference type="SAM" id="MobiDB-lite"/>
    </source>
</evidence>
<dbReference type="InterPro" id="IPR052048">
    <property type="entry name" value="ST_Response_Regulator"/>
</dbReference>
<feature type="region of interest" description="Disordered" evidence="2">
    <location>
        <begin position="111"/>
        <end position="137"/>
    </location>
</feature>
<sequence length="137" mass="14764">MNERVLVVEDSAYQRARIRECLEPTFDVVAEAADGETAVERFREHDPDAVTMDFALPVQDGPAATAEIKAIDPSAVVVFCSCVTQQAQLKRAVRAGADDYVHKPFDDGDLASTLRGSLAPPTAEAEQADSTSDPEID</sequence>
<organism evidence="4 5">
    <name type="scientific">Halobaculum marinum</name>
    <dbReference type="NCBI Taxonomy" id="3031996"/>
    <lineage>
        <taxon>Archaea</taxon>
        <taxon>Methanobacteriati</taxon>
        <taxon>Methanobacteriota</taxon>
        <taxon>Stenosarchaea group</taxon>
        <taxon>Halobacteria</taxon>
        <taxon>Halobacteriales</taxon>
        <taxon>Haloferacaceae</taxon>
        <taxon>Halobaculum</taxon>
    </lineage>
</organism>
<feature type="domain" description="Response regulatory" evidence="3">
    <location>
        <begin position="4"/>
        <end position="118"/>
    </location>
</feature>
<evidence type="ECO:0000256" key="1">
    <source>
        <dbReference type="PROSITE-ProRule" id="PRU00169"/>
    </source>
</evidence>
<evidence type="ECO:0000313" key="4">
    <source>
        <dbReference type="EMBL" id="MFC7096866.1"/>
    </source>
</evidence>
<dbReference type="PANTHER" id="PTHR43228:SF1">
    <property type="entry name" value="TWO-COMPONENT RESPONSE REGULATOR ARR22"/>
    <property type="match status" value="1"/>
</dbReference>
<dbReference type="GeneID" id="79269240"/>
<dbReference type="PROSITE" id="PS50110">
    <property type="entry name" value="RESPONSE_REGULATORY"/>
    <property type="match status" value="1"/>
</dbReference>
<comment type="caution">
    <text evidence="4">The sequence shown here is derived from an EMBL/GenBank/DDBJ whole genome shotgun (WGS) entry which is preliminary data.</text>
</comment>
<accession>A0ABD5X114</accession>
<dbReference type="SUPFAM" id="SSF52172">
    <property type="entry name" value="CheY-like"/>
    <property type="match status" value="1"/>
</dbReference>
<dbReference type="AlphaFoldDB" id="A0ABD5X114"/>
<evidence type="ECO:0000259" key="3">
    <source>
        <dbReference type="PROSITE" id="PS50110"/>
    </source>
</evidence>
<dbReference type="InterPro" id="IPR001789">
    <property type="entry name" value="Sig_transdc_resp-reg_receiver"/>
</dbReference>
<dbReference type="Gene3D" id="3.40.50.2300">
    <property type="match status" value="1"/>
</dbReference>
<keyword evidence="5" id="KW-1185">Reference proteome</keyword>
<evidence type="ECO:0000313" key="5">
    <source>
        <dbReference type="Proteomes" id="UP001596388"/>
    </source>
</evidence>
<gene>
    <name evidence="4" type="ORF">ACFQKD_06065</name>
</gene>
<proteinExistence type="predicted"/>
<dbReference type="SMART" id="SM00448">
    <property type="entry name" value="REC"/>
    <property type="match status" value="1"/>
</dbReference>
<feature type="modified residue" description="4-aspartylphosphate" evidence="1">
    <location>
        <position position="53"/>
    </location>
</feature>
<dbReference type="Pfam" id="PF00072">
    <property type="entry name" value="Response_reg"/>
    <property type="match status" value="1"/>
</dbReference>
<dbReference type="InterPro" id="IPR011006">
    <property type="entry name" value="CheY-like_superfamily"/>
</dbReference>